<feature type="binding site" evidence="10">
    <location>
        <position position="452"/>
    </location>
    <ligand>
        <name>meso-2,6-diaminopimelate</name>
        <dbReference type="ChEBI" id="CHEBI:57791"/>
    </ligand>
</feature>
<keyword evidence="10 11" id="KW-0132">Cell division</keyword>
<feature type="binding site" evidence="10">
    <location>
        <position position="377"/>
    </location>
    <ligand>
        <name>meso-2,6-diaminopimelate</name>
        <dbReference type="ChEBI" id="CHEBI:57791"/>
    </ligand>
</feature>
<evidence type="ECO:0000256" key="8">
    <source>
        <dbReference type="ARBA" id="ARBA00022984"/>
    </source>
</evidence>
<dbReference type="NCBIfam" id="TIGR01085">
    <property type="entry name" value="murE"/>
    <property type="match status" value="1"/>
</dbReference>
<evidence type="ECO:0000256" key="10">
    <source>
        <dbReference type="HAMAP-Rule" id="MF_00208"/>
    </source>
</evidence>
<feature type="domain" description="Mur ligase C-terminal" evidence="12">
    <location>
        <begin position="329"/>
        <end position="454"/>
    </location>
</feature>
<dbReference type="HAMAP" id="MF_00208">
    <property type="entry name" value="MurE"/>
    <property type="match status" value="1"/>
</dbReference>
<keyword evidence="3 10" id="KW-0963">Cytoplasm</keyword>
<dbReference type="SUPFAM" id="SSF63418">
    <property type="entry name" value="MurE/MurF N-terminal domain"/>
    <property type="match status" value="1"/>
</dbReference>
<accession>A0ABW1L3X6</accession>
<proteinExistence type="inferred from homology"/>
<dbReference type="EC" id="6.3.2.13" evidence="10"/>
<dbReference type="InterPro" id="IPR005761">
    <property type="entry name" value="UDP-N-AcMur-Glu-dNH2Pim_ligase"/>
</dbReference>
<dbReference type="Pfam" id="PF02875">
    <property type="entry name" value="Mur_ligase_C"/>
    <property type="match status" value="1"/>
</dbReference>
<dbReference type="PANTHER" id="PTHR23135:SF4">
    <property type="entry name" value="UDP-N-ACETYLMURAMOYL-L-ALANYL-D-GLUTAMATE--2,6-DIAMINOPIMELATE LIGASE MURE HOMOLOG, CHLOROPLASTIC"/>
    <property type="match status" value="1"/>
</dbReference>
<organism evidence="14 15">
    <name type="scientific">Paenisporosarcina macmurdoensis</name>
    <dbReference type="NCBI Taxonomy" id="212659"/>
    <lineage>
        <taxon>Bacteria</taxon>
        <taxon>Bacillati</taxon>
        <taxon>Bacillota</taxon>
        <taxon>Bacilli</taxon>
        <taxon>Bacillales</taxon>
        <taxon>Caryophanaceae</taxon>
        <taxon>Paenisporosarcina</taxon>
    </lineage>
</organism>
<feature type="modified residue" description="N6-carboxylysine" evidence="10">
    <location>
        <position position="226"/>
    </location>
</feature>
<dbReference type="SUPFAM" id="SSF53623">
    <property type="entry name" value="MurD-like peptide ligases, catalytic domain"/>
    <property type="match status" value="1"/>
</dbReference>
<keyword evidence="8 10" id="KW-0573">Peptidoglycan synthesis</keyword>
<comment type="subcellular location">
    <subcellularLocation>
        <location evidence="10 11">Cytoplasm</location>
    </subcellularLocation>
</comment>
<evidence type="ECO:0000256" key="11">
    <source>
        <dbReference type="RuleBase" id="RU004135"/>
    </source>
</evidence>
<dbReference type="EMBL" id="JBHSRI010000002">
    <property type="protein sequence ID" value="MFC6038216.1"/>
    <property type="molecule type" value="Genomic_DNA"/>
</dbReference>
<evidence type="ECO:0000256" key="6">
    <source>
        <dbReference type="ARBA" id="ARBA00022840"/>
    </source>
</evidence>
<evidence type="ECO:0000256" key="7">
    <source>
        <dbReference type="ARBA" id="ARBA00022960"/>
    </source>
</evidence>
<feature type="short sequence motif" description="Meso-diaminopimelate recognition motif" evidence="10">
    <location>
        <begin position="401"/>
        <end position="404"/>
    </location>
</feature>
<feature type="binding site" evidence="10">
    <location>
        <position position="32"/>
    </location>
    <ligand>
        <name>UDP-N-acetyl-alpha-D-muramoyl-L-alanyl-D-glutamate</name>
        <dbReference type="ChEBI" id="CHEBI:83900"/>
    </ligand>
</feature>
<name>A0ABW1L3X6_9BACL</name>
<comment type="function">
    <text evidence="10">Catalyzes the addition of meso-diaminopimelic acid to the nucleotide precursor UDP-N-acetylmuramoyl-L-alanyl-D-glutamate (UMAG) in the biosynthesis of bacterial cell-wall peptidoglycan.</text>
</comment>
<keyword evidence="4 10" id="KW-0436">Ligase</keyword>
<dbReference type="Proteomes" id="UP001596170">
    <property type="component" value="Unassembled WGS sequence"/>
</dbReference>
<dbReference type="InterPro" id="IPR018109">
    <property type="entry name" value="Folylpolyglutamate_synth_CS"/>
</dbReference>
<dbReference type="Gene3D" id="3.90.190.20">
    <property type="entry name" value="Mur ligase, C-terminal domain"/>
    <property type="match status" value="1"/>
</dbReference>
<protein>
    <recommendedName>
        <fullName evidence="10">UDP-N-acetylmuramoyl-L-alanyl-D-glutamate--2,6-diaminopimelate ligase</fullName>
        <ecNumber evidence="10">6.3.2.13</ecNumber>
    </recommendedName>
    <alternativeName>
        <fullName evidence="10">Meso-A2pm-adding enzyme</fullName>
    </alternativeName>
    <alternativeName>
        <fullName evidence="10">Meso-diaminopimelate-adding enzyme</fullName>
    </alternativeName>
    <alternativeName>
        <fullName evidence="10">UDP-MurNAc-L-Ala-D-Glu:meso-diaminopimelate ligase</fullName>
    </alternativeName>
    <alternativeName>
        <fullName evidence="10">UDP-MurNAc-tripeptide synthetase</fullName>
    </alternativeName>
    <alternativeName>
        <fullName evidence="10">UDP-N-acetylmuramyl-tripeptide synthetase</fullName>
    </alternativeName>
</protein>
<dbReference type="InterPro" id="IPR013221">
    <property type="entry name" value="Mur_ligase_cen"/>
</dbReference>
<comment type="cofactor">
    <cofactor evidence="10">
        <name>Mg(2+)</name>
        <dbReference type="ChEBI" id="CHEBI:18420"/>
    </cofactor>
</comment>
<keyword evidence="7 10" id="KW-0133">Cell shape</keyword>
<evidence type="ECO:0000259" key="12">
    <source>
        <dbReference type="Pfam" id="PF02875"/>
    </source>
</evidence>
<evidence type="ECO:0000259" key="13">
    <source>
        <dbReference type="Pfam" id="PF08245"/>
    </source>
</evidence>
<dbReference type="PANTHER" id="PTHR23135">
    <property type="entry name" value="MUR LIGASE FAMILY MEMBER"/>
    <property type="match status" value="1"/>
</dbReference>
<dbReference type="Pfam" id="PF08245">
    <property type="entry name" value="Mur_ligase_M"/>
    <property type="match status" value="1"/>
</dbReference>
<keyword evidence="15" id="KW-1185">Reference proteome</keyword>
<comment type="PTM">
    <text evidence="10">Carboxylation is probably crucial for Mg(2+) binding and, consequently, for the gamma-phosphate positioning of ATP.</text>
</comment>
<evidence type="ECO:0000256" key="3">
    <source>
        <dbReference type="ARBA" id="ARBA00022490"/>
    </source>
</evidence>
<dbReference type="RefSeq" id="WP_377732226.1">
    <property type="nucleotide sequence ID" value="NZ_JBHSRI010000002.1"/>
</dbReference>
<reference evidence="15" key="1">
    <citation type="journal article" date="2019" name="Int. J. Syst. Evol. Microbiol.">
        <title>The Global Catalogue of Microorganisms (GCM) 10K type strain sequencing project: providing services to taxonomists for standard genome sequencing and annotation.</title>
        <authorList>
            <consortium name="The Broad Institute Genomics Platform"/>
            <consortium name="The Broad Institute Genome Sequencing Center for Infectious Disease"/>
            <person name="Wu L."/>
            <person name="Ma J."/>
        </authorList>
    </citation>
    <scope>NUCLEOTIDE SEQUENCE [LARGE SCALE GENOMIC DNA]</scope>
    <source>
        <strain evidence="15">CCUG 54527</strain>
    </source>
</reference>
<dbReference type="Gene3D" id="3.40.1390.10">
    <property type="entry name" value="MurE/MurF, N-terminal domain"/>
    <property type="match status" value="1"/>
</dbReference>
<gene>
    <name evidence="10" type="primary">murE</name>
    <name evidence="14" type="ORF">ACFPYN_02000</name>
</gene>
<dbReference type="InterPro" id="IPR035911">
    <property type="entry name" value="MurE/MurF_N"/>
</dbReference>
<feature type="binding site" evidence="10">
    <location>
        <begin position="114"/>
        <end position="120"/>
    </location>
    <ligand>
        <name>ATP</name>
        <dbReference type="ChEBI" id="CHEBI:30616"/>
    </ligand>
</feature>
<feature type="binding site" evidence="10">
    <location>
        <position position="456"/>
    </location>
    <ligand>
        <name>meso-2,6-diaminopimelate</name>
        <dbReference type="ChEBI" id="CHEBI:57791"/>
    </ligand>
</feature>
<dbReference type="GO" id="GO:0008765">
    <property type="term" value="F:UDP-N-acetylmuramoylalanyl-D-glutamate-2,6-diaminopimelate ligase activity"/>
    <property type="evidence" value="ECO:0007669"/>
    <property type="project" value="UniProtKB-EC"/>
</dbReference>
<dbReference type="InterPro" id="IPR036615">
    <property type="entry name" value="Mur_ligase_C_dom_sf"/>
</dbReference>
<keyword evidence="6 10" id="KW-0067">ATP-binding</keyword>
<evidence type="ECO:0000256" key="5">
    <source>
        <dbReference type="ARBA" id="ARBA00022741"/>
    </source>
</evidence>
<evidence type="ECO:0000256" key="4">
    <source>
        <dbReference type="ARBA" id="ARBA00022598"/>
    </source>
</evidence>
<feature type="binding site" evidence="10">
    <location>
        <position position="186"/>
    </location>
    <ligand>
        <name>UDP-N-acetyl-alpha-D-muramoyl-L-alanyl-D-glutamate</name>
        <dbReference type="ChEBI" id="CHEBI:83900"/>
    </ligand>
</feature>
<comment type="caution">
    <text evidence="14">The sequence shown here is derived from an EMBL/GenBank/DDBJ whole genome shotgun (WGS) entry which is preliminary data.</text>
</comment>
<dbReference type="InterPro" id="IPR004101">
    <property type="entry name" value="Mur_ligase_C"/>
</dbReference>
<keyword evidence="5 10" id="KW-0547">Nucleotide-binding</keyword>
<feature type="binding site" evidence="10">
    <location>
        <begin position="401"/>
        <end position="404"/>
    </location>
    <ligand>
        <name>meso-2,6-diaminopimelate</name>
        <dbReference type="ChEBI" id="CHEBI:57791"/>
    </ligand>
</feature>
<dbReference type="InterPro" id="IPR036565">
    <property type="entry name" value="Mur-like_cat_sf"/>
</dbReference>
<keyword evidence="10" id="KW-0460">Magnesium</keyword>
<evidence type="ECO:0000256" key="1">
    <source>
        <dbReference type="ARBA" id="ARBA00004752"/>
    </source>
</evidence>
<dbReference type="PROSITE" id="PS01011">
    <property type="entry name" value="FOLYLPOLYGLU_SYNT_1"/>
    <property type="match status" value="1"/>
</dbReference>
<comment type="similarity">
    <text evidence="2 10">Belongs to the MurCDEF family. MurE subfamily.</text>
</comment>
<keyword evidence="9 10" id="KW-0961">Cell wall biogenesis/degradation</keyword>
<comment type="caution">
    <text evidence="10">Lacks conserved residue(s) required for the propagation of feature annotation.</text>
</comment>
<evidence type="ECO:0000313" key="15">
    <source>
        <dbReference type="Proteomes" id="UP001596170"/>
    </source>
</evidence>
<comment type="catalytic activity">
    <reaction evidence="10">
        <text>UDP-N-acetyl-alpha-D-muramoyl-L-alanyl-D-glutamate + meso-2,6-diaminopimelate + ATP = UDP-N-acetyl-alpha-D-muramoyl-L-alanyl-gamma-D-glutamyl-meso-2,6-diaminopimelate + ADP + phosphate + H(+)</text>
        <dbReference type="Rhea" id="RHEA:23676"/>
        <dbReference type="ChEBI" id="CHEBI:15378"/>
        <dbReference type="ChEBI" id="CHEBI:30616"/>
        <dbReference type="ChEBI" id="CHEBI:43474"/>
        <dbReference type="ChEBI" id="CHEBI:57791"/>
        <dbReference type="ChEBI" id="CHEBI:83900"/>
        <dbReference type="ChEBI" id="CHEBI:83905"/>
        <dbReference type="ChEBI" id="CHEBI:456216"/>
        <dbReference type="EC" id="6.3.2.13"/>
    </reaction>
</comment>
<dbReference type="NCBIfam" id="NF001126">
    <property type="entry name" value="PRK00139.1-4"/>
    <property type="match status" value="1"/>
</dbReference>
<sequence length="489" mass="54688">MAFVIADLLKDWPCTWLHGSFNEKVRGVKEDSRDVQTGDVFVVIKGRHANGAIYIYEAIRNGAVCVISENREDGGYAKEVAFGIVPNTRSFLSHASSRIHGNPSEHLHVVAVTGTNGKTTVSHMIGQLLTFLGYHTAVIGTLGLFVNGKKVIDDFPSLTTWSATHLHQTFAMLLKMNVTHVIIEASSMGLAQHRLDHCFIQQGVFLNIGHDHLEDHKGIEAYKKAKCRLLYLSEKIVVNEDDPFWFEIAKQSEKEVKWFGKKHLILEKLKPLSMDLKMKDEEREYSFEVGFNGVYNTSNIAAAIATVSQMDIPMSLILPLLPRLTLPAGRFQSIIQHPFQVVIDYAHTPEALKHLLSSAAQITTGKLLVVFGCGGDRDQSKRSEMGEIAAQYAQYLWVTSDNPRSEDPLKICQQIIENLPYSNRIQIEIDRAKAIEQALRFLKPGDFLCIAGKGHESTQHIGNQILPFSDEQTVRELLSSLSTSLNNEK</sequence>
<comment type="pathway">
    <text evidence="1 10 11">Cell wall biogenesis; peptidoglycan biosynthesis.</text>
</comment>
<dbReference type="Gene3D" id="3.40.1190.10">
    <property type="entry name" value="Mur-like, catalytic domain"/>
    <property type="match status" value="1"/>
</dbReference>
<feature type="binding site" evidence="10">
    <location>
        <begin position="159"/>
        <end position="160"/>
    </location>
    <ligand>
        <name>UDP-N-acetyl-alpha-D-muramoyl-L-alanyl-D-glutamate</name>
        <dbReference type="ChEBI" id="CHEBI:83900"/>
    </ligand>
</feature>
<evidence type="ECO:0000256" key="9">
    <source>
        <dbReference type="ARBA" id="ARBA00023316"/>
    </source>
</evidence>
<dbReference type="SUPFAM" id="SSF53244">
    <property type="entry name" value="MurD-like peptide ligases, peptide-binding domain"/>
    <property type="match status" value="1"/>
</dbReference>
<feature type="binding site" evidence="10">
    <location>
        <position position="192"/>
    </location>
    <ligand>
        <name>UDP-N-acetyl-alpha-D-muramoyl-L-alanyl-D-glutamate</name>
        <dbReference type="ChEBI" id="CHEBI:83900"/>
    </ligand>
</feature>
<evidence type="ECO:0000313" key="14">
    <source>
        <dbReference type="EMBL" id="MFC6038216.1"/>
    </source>
</evidence>
<feature type="binding site" evidence="10">
    <location>
        <position position="194"/>
    </location>
    <ligand>
        <name>UDP-N-acetyl-alpha-D-muramoyl-L-alanyl-D-glutamate</name>
        <dbReference type="ChEBI" id="CHEBI:83900"/>
    </ligand>
</feature>
<keyword evidence="10 11" id="KW-0131">Cell cycle</keyword>
<feature type="domain" description="Mur ligase central" evidence="13">
    <location>
        <begin position="112"/>
        <end position="306"/>
    </location>
</feature>
<evidence type="ECO:0000256" key="2">
    <source>
        <dbReference type="ARBA" id="ARBA00005898"/>
    </source>
</evidence>